<dbReference type="InterPro" id="IPR014982">
    <property type="entry name" value="GSCFA"/>
</dbReference>
<dbReference type="Pfam" id="PF08885">
    <property type="entry name" value="GSCFA"/>
    <property type="match status" value="1"/>
</dbReference>
<accession>A0A9W6N2U9</accession>
<dbReference type="RefSeq" id="WP_271203524.1">
    <property type="nucleotide sequence ID" value="NZ_BSFK01000005.1"/>
</dbReference>
<protein>
    <recommendedName>
        <fullName evidence="1">GSCFA domain-containing protein</fullName>
    </recommendedName>
</protein>
<comment type="caution">
    <text evidence="2">The sequence shown here is derived from an EMBL/GenBank/DDBJ whole genome shotgun (WGS) entry which is preliminary data.</text>
</comment>
<dbReference type="AlphaFoldDB" id="A0A9W6N2U9"/>
<gene>
    <name evidence="2" type="ORF">GCM10008171_08350</name>
</gene>
<name>A0A9W6N2U9_9HYPH</name>
<organism evidence="2 3">
    <name type="scientific">Methylopila jiangsuensis</name>
    <dbReference type="NCBI Taxonomy" id="586230"/>
    <lineage>
        <taxon>Bacteria</taxon>
        <taxon>Pseudomonadati</taxon>
        <taxon>Pseudomonadota</taxon>
        <taxon>Alphaproteobacteria</taxon>
        <taxon>Hyphomicrobiales</taxon>
        <taxon>Methylopilaceae</taxon>
        <taxon>Methylopila</taxon>
    </lineage>
</organism>
<reference evidence="2" key="2">
    <citation type="submission" date="2023-01" db="EMBL/GenBank/DDBJ databases">
        <authorList>
            <person name="Sun Q."/>
            <person name="Evtushenko L."/>
        </authorList>
    </citation>
    <scope>NUCLEOTIDE SEQUENCE</scope>
    <source>
        <strain evidence="2">VKM B-2555</strain>
    </source>
</reference>
<dbReference type="EMBL" id="BSFK01000005">
    <property type="protein sequence ID" value="GLK75581.1"/>
    <property type="molecule type" value="Genomic_DNA"/>
</dbReference>
<evidence type="ECO:0000313" key="3">
    <source>
        <dbReference type="Proteomes" id="UP001143364"/>
    </source>
</evidence>
<dbReference type="Proteomes" id="UP001143364">
    <property type="component" value="Unassembled WGS sequence"/>
</dbReference>
<sequence>MNPYIGLPADRFWKTGVVTEDPAQISLYDKKFDIAAEDGIFTAGSCFAQNVTRWLKSKKLNFLDGEPAPLRMSDDLALKYQYGVYSCRYGNIYTARQLKQILLEARGSLDLSDRIVWRRKDGKYVDALRTTIDPNGFDTPEEVIAHRRQHLSAVAKTLKRTKVFVFTLGLTEAWLTADRSVVYPVAPGVSGGDYDPAAYVFHNFTMAEVLEDMRFSIRLIKRFAPSCKFILTVSPVALAATAEPRHVLVSTIYSKSVLRAVAGQLADENPDVDYFPSYELITNITSRGMFYNADCRTVTQTGVGSAMRMFGDAHFPEVMAGAAPAPARPAASAAAKLASAKPRDICEEELLAAFHPKLKELAR</sequence>
<proteinExistence type="predicted"/>
<evidence type="ECO:0000313" key="2">
    <source>
        <dbReference type="EMBL" id="GLK75581.1"/>
    </source>
</evidence>
<reference evidence="2" key="1">
    <citation type="journal article" date="2014" name="Int. J. Syst. Evol. Microbiol.">
        <title>Complete genome sequence of Corynebacterium casei LMG S-19264T (=DSM 44701T), isolated from a smear-ripened cheese.</title>
        <authorList>
            <consortium name="US DOE Joint Genome Institute (JGI-PGF)"/>
            <person name="Walter F."/>
            <person name="Albersmeier A."/>
            <person name="Kalinowski J."/>
            <person name="Ruckert C."/>
        </authorList>
    </citation>
    <scope>NUCLEOTIDE SEQUENCE</scope>
    <source>
        <strain evidence="2">VKM B-2555</strain>
    </source>
</reference>
<evidence type="ECO:0000259" key="1">
    <source>
        <dbReference type="Pfam" id="PF08885"/>
    </source>
</evidence>
<keyword evidence="3" id="KW-1185">Reference proteome</keyword>
<feature type="domain" description="GSCFA" evidence="1">
    <location>
        <begin position="40"/>
        <end position="310"/>
    </location>
</feature>